<gene>
    <name evidence="1" type="ORF">O1611_g10022</name>
</gene>
<comment type="caution">
    <text evidence="1">The sequence shown here is derived from an EMBL/GenBank/DDBJ whole genome shotgun (WGS) entry which is preliminary data.</text>
</comment>
<organism evidence="1 2">
    <name type="scientific">Lasiodiplodia mahajangana</name>
    <dbReference type="NCBI Taxonomy" id="1108764"/>
    <lineage>
        <taxon>Eukaryota</taxon>
        <taxon>Fungi</taxon>
        <taxon>Dikarya</taxon>
        <taxon>Ascomycota</taxon>
        <taxon>Pezizomycotina</taxon>
        <taxon>Dothideomycetes</taxon>
        <taxon>Dothideomycetes incertae sedis</taxon>
        <taxon>Botryosphaeriales</taxon>
        <taxon>Botryosphaeriaceae</taxon>
        <taxon>Lasiodiplodia</taxon>
    </lineage>
</organism>
<evidence type="ECO:0000313" key="1">
    <source>
        <dbReference type="EMBL" id="KAJ8121740.1"/>
    </source>
</evidence>
<evidence type="ECO:0000313" key="2">
    <source>
        <dbReference type="Proteomes" id="UP001153332"/>
    </source>
</evidence>
<name>A0ACC2J2S6_9PEZI</name>
<accession>A0ACC2J2S6</accession>
<sequence length="575" mass="65238">MSSNVNYVRSSETDLFCDRFLITGTVLGSGAFASVHLAIDLKKTQQVACKIHRFNQSQQFRNPPNTIRRIIDETNILSRLTHPNLLKFEAAFRSSDTLYTFTELATGGDLFSMRLRYPNGVPEMDIKIIIRQVVEAVGYLHDQNVAHRDLKPENVFFATGPSLRTRVIVGDLGFAKVATSGRMATQVGTQKFIAPEVYRGQPYSTAVDMWSIGMISLFLVVFDWDNYGCFETFDQTTIDKTLEHIFNDMSIQHKALSDNFEDFIQECLIVEPSKRMTASVAKNHHWFHSSGPQLKAQMEEFRRGWKPVQIVHNSVEDLDLLESKEPNDSLYPMDSNKRMRQSDREAGEGPQYSSYFADRNLTKRRRRKSPPPVPALSVILTKPDQTSTIYFFIAIHNASTSPNKDSVLFVTGPYSQAYINPSSWKWGEMNTGALKLPIKMESNRKPRVTHVEKNLPLAVEIDSQSALKQTKGQLSVDTWLAQTYGERSENLPALKQGLSDDEQLEPEPESELEDLEVDEEESPQEEEDYVRDEVTGRPSAMHAHLRRKGGRNAMRGLSKIESAALRAVPPIREKE</sequence>
<protein>
    <submittedName>
        <fullName evidence="1">Uncharacterized protein</fullName>
    </submittedName>
</protein>
<proteinExistence type="predicted"/>
<keyword evidence="2" id="KW-1185">Reference proteome</keyword>
<dbReference type="EMBL" id="JAPUUL010003742">
    <property type="protein sequence ID" value="KAJ8121740.1"/>
    <property type="molecule type" value="Genomic_DNA"/>
</dbReference>
<dbReference type="Proteomes" id="UP001153332">
    <property type="component" value="Unassembled WGS sequence"/>
</dbReference>
<reference evidence="1" key="1">
    <citation type="submission" date="2022-12" db="EMBL/GenBank/DDBJ databases">
        <title>Genome Sequence of Lasiodiplodia mahajangana.</title>
        <authorList>
            <person name="Buettner E."/>
        </authorList>
    </citation>
    <scope>NUCLEOTIDE SEQUENCE</scope>
    <source>
        <strain evidence="1">VT137</strain>
    </source>
</reference>